<gene>
    <name evidence="8" type="ORF">SAMN04490178_1109</name>
</gene>
<dbReference type="InterPro" id="IPR020846">
    <property type="entry name" value="MFS_dom"/>
</dbReference>
<dbReference type="Proteomes" id="UP000198847">
    <property type="component" value="Unassembled WGS sequence"/>
</dbReference>
<sequence length="398" mass="42711">MNNQVLWTLEFLGMSASSFFQYMAHYALIAALPVVVTGQLGGNEWQAGLVMTFFQIGAVLFRPLAGKWIDQFDKKGMLFAVLAVFFAVSLMYLGVTGLGLYFLLLIRFLHGGVFAVGSTAVAATAALIVPEQRKGEGIGYFAMFSTLAMVVGPFFSLTLISHYTPEVLFASVVVLAALAFWTANRNTLDGLAGKGKKPGGRSLRWHDFIEARALPVAFIGGLLFFAYAGVLVFVPIYARLLELTQYTSLFFAVYALSIVITRPLVGQLFDRAGMHMVVYPGIMLFVLGLVCLSQVQGAVGFLIAAAIIGVGFGALSPTFQALAVQVSPSRRAGVATSTYFLALDISVGMGSFFLSFLAAGTGYRSMYLCTAVVVGLAAVAYYTLRRRLVSRGGSAALR</sequence>
<evidence type="ECO:0000256" key="6">
    <source>
        <dbReference type="SAM" id="Phobius"/>
    </source>
</evidence>
<dbReference type="PROSITE" id="PS50850">
    <property type="entry name" value="MFS"/>
    <property type="match status" value="1"/>
</dbReference>
<feature type="domain" description="Major facilitator superfamily (MFS) profile" evidence="7">
    <location>
        <begin position="11"/>
        <end position="389"/>
    </location>
</feature>
<dbReference type="EMBL" id="FODY01000010">
    <property type="protein sequence ID" value="SEP08811.1"/>
    <property type="molecule type" value="Genomic_DNA"/>
</dbReference>
<feature type="transmembrane region" description="Helical" evidence="6">
    <location>
        <begin position="108"/>
        <end position="129"/>
    </location>
</feature>
<keyword evidence="2" id="KW-0813">Transport</keyword>
<feature type="transmembrane region" description="Helical" evidence="6">
    <location>
        <begin position="141"/>
        <end position="161"/>
    </location>
</feature>
<dbReference type="STRING" id="112903.SAMN04490178_1109"/>
<dbReference type="AlphaFoldDB" id="A0A1H8V0A7"/>
<feature type="transmembrane region" description="Helical" evidence="6">
    <location>
        <begin position="12"/>
        <end position="35"/>
    </location>
</feature>
<proteinExistence type="predicted"/>
<feature type="transmembrane region" description="Helical" evidence="6">
    <location>
        <begin position="213"/>
        <end position="237"/>
    </location>
</feature>
<evidence type="ECO:0000256" key="5">
    <source>
        <dbReference type="ARBA" id="ARBA00023136"/>
    </source>
</evidence>
<name>A0A1H8V0A7_9FIRM</name>
<comment type="subcellular location">
    <subcellularLocation>
        <location evidence="1">Cell membrane</location>
        <topology evidence="1">Multi-pass membrane protein</topology>
    </subcellularLocation>
</comment>
<feature type="transmembrane region" description="Helical" evidence="6">
    <location>
        <begin position="301"/>
        <end position="326"/>
    </location>
</feature>
<reference evidence="8 9" key="1">
    <citation type="submission" date="2016-10" db="EMBL/GenBank/DDBJ databases">
        <authorList>
            <person name="de Groot N.N."/>
        </authorList>
    </citation>
    <scope>NUCLEOTIDE SEQUENCE [LARGE SCALE GENOMIC DNA]</scope>
    <source>
        <strain evidence="8 9">DSM 13305</strain>
    </source>
</reference>
<dbReference type="InterPro" id="IPR052714">
    <property type="entry name" value="MFS_Exporter"/>
</dbReference>
<feature type="transmembrane region" description="Helical" evidence="6">
    <location>
        <begin position="243"/>
        <end position="265"/>
    </location>
</feature>
<dbReference type="Pfam" id="PF07690">
    <property type="entry name" value="MFS_1"/>
    <property type="match status" value="1"/>
</dbReference>
<dbReference type="PANTHER" id="PTHR23531">
    <property type="entry name" value="QUINOLENE RESISTANCE PROTEIN NORA"/>
    <property type="match status" value="1"/>
</dbReference>
<feature type="transmembrane region" description="Helical" evidence="6">
    <location>
        <begin position="47"/>
        <end position="65"/>
    </location>
</feature>
<dbReference type="PANTHER" id="PTHR23531:SF2">
    <property type="entry name" value="PERMEASE"/>
    <property type="match status" value="1"/>
</dbReference>
<dbReference type="InterPro" id="IPR036259">
    <property type="entry name" value="MFS_trans_sf"/>
</dbReference>
<dbReference type="CDD" id="cd17489">
    <property type="entry name" value="MFS_YfcJ_like"/>
    <property type="match status" value="1"/>
</dbReference>
<evidence type="ECO:0000259" key="7">
    <source>
        <dbReference type="PROSITE" id="PS50850"/>
    </source>
</evidence>
<feature type="transmembrane region" description="Helical" evidence="6">
    <location>
        <begin position="167"/>
        <end position="184"/>
    </location>
</feature>
<evidence type="ECO:0000256" key="3">
    <source>
        <dbReference type="ARBA" id="ARBA00022692"/>
    </source>
</evidence>
<feature type="transmembrane region" description="Helical" evidence="6">
    <location>
        <begin position="338"/>
        <end position="359"/>
    </location>
</feature>
<dbReference type="SUPFAM" id="SSF103473">
    <property type="entry name" value="MFS general substrate transporter"/>
    <property type="match status" value="1"/>
</dbReference>
<evidence type="ECO:0000313" key="9">
    <source>
        <dbReference type="Proteomes" id="UP000198847"/>
    </source>
</evidence>
<dbReference type="GO" id="GO:0022857">
    <property type="term" value="F:transmembrane transporter activity"/>
    <property type="evidence" value="ECO:0007669"/>
    <property type="project" value="InterPro"/>
</dbReference>
<dbReference type="InterPro" id="IPR011701">
    <property type="entry name" value="MFS"/>
</dbReference>
<evidence type="ECO:0000256" key="2">
    <source>
        <dbReference type="ARBA" id="ARBA00022448"/>
    </source>
</evidence>
<evidence type="ECO:0000256" key="1">
    <source>
        <dbReference type="ARBA" id="ARBA00004651"/>
    </source>
</evidence>
<feature type="transmembrane region" description="Helical" evidence="6">
    <location>
        <begin position="365"/>
        <end position="384"/>
    </location>
</feature>
<keyword evidence="3 6" id="KW-0812">Transmembrane</keyword>
<protein>
    <submittedName>
        <fullName evidence="8">Predicted arabinose efflux permease, MFS family</fullName>
    </submittedName>
</protein>
<dbReference type="OrthoDB" id="9814001at2"/>
<accession>A0A1H8V0A7</accession>
<keyword evidence="4 6" id="KW-1133">Transmembrane helix</keyword>
<feature type="transmembrane region" description="Helical" evidence="6">
    <location>
        <begin position="277"/>
        <end position="295"/>
    </location>
</feature>
<keyword evidence="5 6" id="KW-0472">Membrane</keyword>
<dbReference type="GO" id="GO:0005886">
    <property type="term" value="C:plasma membrane"/>
    <property type="evidence" value="ECO:0007669"/>
    <property type="project" value="UniProtKB-SubCell"/>
</dbReference>
<feature type="transmembrane region" description="Helical" evidence="6">
    <location>
        <begin position="77"/>
        <end position="102"/>
    </location>
</feature>
<evidence type="ECO:0000256" key="4">
    <source>
        <dbReference type="ARBA" id="ARBA00022989"/>
    </source>
</evidence>
<organism evidence="8 9">
    <name type="scientific">Propionispora vibrioides</name>
    <dbReference type="NCBI Taxonomy" id="112903"/>
    <lineage>
        <taxon>Bacteria</taxon>
        <taxon>Bacillati</taxon>
        <taxon>Bacillota</taxon>
        <taxon>Negativicutes</taxon>
        <taxon>Selenomonadales</taxon>
        <taxon>Sporomusaceae</taxon>
        <taxon>Propionispora</taxon>
    </lineage>
</organism>
<dbReference type="Gene3D" id="1.20.1250.20">
    <property type="entry name" value="MFS general substrate transporter like domains"/>
    <property type="match status" value="1"/>
</dbReference>
<evidence type="ECO:0000313" key="8">
    <source>
        <dbReference type="EMBL" id="SEP08811.1"/>
    </source>
</evidence>
<dbReference type="RefSeq" id="WP_091746389.1">
    <property type="nucleotide sequence ID" value="NZ_FODY01000010.1"/>
</dbReference>
<keyword evidence="9" id="KW-1185">Reference proteome</keyword>